<accession>A0A226EU42</accession>
<dbReference type="PIRSF" id="PIRSF017302">
    <property type="entry name" value="Gltscr2"/>
    <property type="match status" value="1"/>
</dbReference>
<evidence type="ECO:0000256" key="2">
    <source>
        <dbReference type="ARBA" id="ARBA00018339"/>
    </source>
</evidence>
<dbReference type="GO" id="GO:0005730">
    <property type="term" value="C:nucleolus"/>
    <property type="evidence" value="ECO:0007669"/>
    <property type="project" value="UniProtKB-SubCell"/>
</dbReference>
<dbReference type="GO" id="GO:0005654">
    <property type="term" value="C:nucleoplasm"/>
    <property type="evidence" value="ECO:0007669"/>
    <property type="project" value="UniProtKB-SubCell"/>
</dbReference>
<dbReference type="Pfam" id="PF07767">
    <property type="entry name" value="Nop53"/>
    <property type="match status" value="1"/>
</dbReference>
<keyword evidence="3 5" id="KW-0690">Ribosome biogenesis</keyword>
<feature type="compositionally biased region" description="Basic and acidic residues" evidence="6">
    <location>
        <begin position="282"/>
        <end position="304"/>
    </location>
</feature>
<dbReference type="GO" id="GO:0000027">
    <property type="term" value="P:ribosomal large subunit assembly"/>
    <property type="evidence" value="ECO:0007669"/>
    <property type="project" value="UniProtKB-UniRule"/>
</dbReference>
<feature type="compositionally biased region" description="Basic residues" evidence="6">
    <location>
        <begin position="435"/>
        <end position="453"/>
    </location>
</feature>
<evidence type="ECO:0000256" key="3">
    <source>
        <dbReference type="ARBA" id="ARBA00022517"/>
    </source>
</evidence>
<evidence type="ECO:0000256" key="1">
    <source>
        <dbReference type="ARBA" id="ARBA00008838"/>
    </source>
</evidence>
<evidence type="ECO:0000313" key="7">
    <source>
        <dbReference type="EMBL" id="OXA60667.1"/>
    </source>
</evidence>
<evidence type="ECO:0000256" key="5">
    <source>
        <dbReference type="PIRNR" id="PIRNR017302"/>
    </source>
</evidence>
<dbReference type="STRING" id="158441.A0A226EU42"/>
<feature type="region of interest" description="Disordered" evidence="6">
    <location>
        <begin position="134"/>
        <end position="157"/>
    </location>
</feature>
<reference evidence="7 8" key="1">
    <citation type="submission" date="2015-12" db="EMBL/GenBank/DDBJ databases">
        <title>The genome of Folsomia candida.</title>
        <authorList>
            <person name="Faddeeva A."/>
            <person name="Derks M.F."/>
            <person name="Anvar Y."/>
            <person name="Smit S."/>
            <person name="Van Straalen N."/>
            <person name="Roelofs D."/>
        </authorList>
    </citation>
    <scope>NUCLEOTIDE SEQUENCE [LARGE SCALE GENOMIC DNA]</scope>
    <source>
        <strain evidence="7 8">VU population</strain>
        <tissue evidence="7">Whole body</tissue>
    </source>
</reference>
<protein>
    <recommendedName>
        <fullName evidence="2 5">Ribosome biogenesis protein NOP53</fullName>
    </recommendedName>
</protein>
<dbReference type="GO" id="GO:0008097">
    <property type="term" value="F:5S rRNA binding"/>
    <property type="evidence" value="ECO:0007669"/>
    <property type="project" value="TreeGrafter"/>
</dbReference>
<feature type="compositionally biased region" description="Acidic residues" evidence="6">
    <location>
        <begin position="253"/>
        <end position="263"/>
    </location>
</feature>
<dbReference type="OMA" id="TEKWTHK"/>
<dbReference type="AlphaFoldDB" id="A0A226EU42"/>
<dbReference type="PANTHER" id="PTHR14211">
    <property type="entry name" value="GLIOMA SUPPRESSOR CANDIDATE REGION GENE 2"/>
    <property type="match status" value="1"/>
</dbReference>
<sequence length="453" mass="52637">MGKVKSAKGKSKKITWKRIKHLDVDDFLVEKRRDERLGLSEKPDEELFQIDQLGFDDDYAQLAQKKKDAVKKKFSRQKDGPLVVLEDLQCFKILKPDSAVKDPVIKRNPILKGGLKKTLDMKFKDELRYYRQRETRSQTKAQSSTNELTDLWSTTGTSTATNSVLDNEWLTPDTKRNIIRNRSNWKPMLQKNEVAAVEVPHPGLSYNPSFSHHQQLLVTAVANVKAKLKQEQKIARATSTPKFEGDGTIPEVKDEEEDSEEDDDKSRFRKLPKPKTKQQKRKEKEQREREVKLKEQKDKAKKESEVFRVKTLNKQIKTAEAKSKARLEKKVAKKVAREKFGVRTLSKFKFEQKETQPLLSDELPKGLMGAGGSTATGELLLDRFKSLQKRNVIEPRMKHKQKRKNKPKLYIRDCDKMEWEKTGMWNGEKLSLPSGRRRPKVPQRKKKTKKFNK</sequence>
<feature type="region of interest" description="Disordered" evidence="6">
    <location>
        <begin position="231"/>
        <end position="304"/>
    </location>
</feature>
<feature type="compositionally biased region" description="Basic residues" evidence="6">
    <location>
        <begin position="267"/>
        <end position="281"/>
    </location>
</feature>
<evidence type="ECO:0000256" key="4">
    <source>
        <dbReference type="ARBA" id="ARBA00023242"/>
    </source>
</evidence>
<name>A0A226EU42_FOLCA</name>
<comment type="function">
    <text evidence="5">May play a role in ribosome biogenesis.</text>
</comment>
<dbReference type="GO" id="GO:0006364">
    <property type="term" value="P:rRNA processing"/>
    <property type="evidence" value="ECO:0007669"/>
    <property type="project" value="TreeGrafter"/>
</dbReference>
<comment type="similarity">
    <text evidence="1 5">Belongs to the NOP53 family.</text>
</comment>
<keyword evidence="4 5" id="KW-0539">Nucleus</keyword>
<proteinExistence type="inferred from homology"/>
<comment type="caution">
    <text evidence="7">The sequence shown here is derived from an EMBL/GenBank/DDBJ whole genome shotgun (WGS) entry which is preliminary data.</text>
</comment>
<evidence type="ECO:0000313" key="8">
    <source>
        <dbReference type="Proteomes" id="UP000198287"/>
    </source>
</evidence>
<evidence type="ECO:0000256" key="6">
    <source>
        <dbReference type="SAM" id="MobiDB-lite"/>
    </source>
</evidence>
<dbReference type="PANTHER" id="PTHR14211:SF7">
    <property type="entry name" value="RIBOSOME BIOGENESIS PROTEIN NOP53"/>
    <property type="match status" value="1"/>
</dbReference>
<dbReference type="OrthoDB" id="5072at2759"/>
<keyword evidence="8" id="KW-1185">Reference proteome</keyword>
<comment type="subcellular location">
    <subcellularLocation>
        <location evidence="5">Nucleus</location>
        <location evidence="5">Nucleolus</location>
    </subcellularLocation>
    <subcellularLocation>
        <location evidence="5">Nucleus</location>
        <location evidence="5">Nucleoplasm</location>
    </subcellularLocation>
</comment>
<feature type="region of interest" description="Disordered" evidence="6">
    <location>
        <begin position="427"/>
        <end position="453"/>
    </location>
</feature>
<gene>
    <name evidence="7" type="ORF">Fcan01_04912</name>
</gene>
<feature type="compositionally biased region" description="Polar residues" evidence="6">
    <location>
        <begin position="138"/>
        <end position="157"/>
    </location>
</feature>
<dbReference type="Proteomes" id="UP000198287">
    <property type="component" value="Unassembled WGS sequence"/>
</dbReference>
<organism evidence="7 8">
    <name type="scientific">Folsomia candida</name>
    <name type="common">Springtail</name>
    <dbReference type="NCBI Taxonomy" id="158441"/>
    <lineage>
        <taxon>Eukaryota</taxon>
        <taxon>Metazoa</taxon>
        <taxon>Ecdysozoa</taxon>
        <taxon>Arthropoda</taxon>
        <taxon>Hexapoda</taxon>
        <taxon>Collembola</taxon>
        <taxon>Entomobryomorpha</taxon>
        <taxon>Isotomoidea</taxon>
        <taxon>Isotomidae</taxon>
        <taxon>Proisotominae</taxon>
        <taxon>Folsomia</taxon>
    </lineage>
</organism>
<dbReference type="InterPro" id="IPR011687">
    <property type="entry name" value="Nop53/GLTSCR2"/>
</dbReference>
<dbReference type="EMBL" id="LNIX01000002">
    <property type="protein sequence ID" value="OXA60667.1"/>
    <property type="molecule type" value="Genomic_DNA"/>
</dbReference>